<name>A0ABQ6M3Z2_9STRA</name>
<dbReference type="SMART" id="SM00414">
    <property type="entry name" value="H2A"/>
    <property type="match status" value="1"/>
</dbReference>
<dbReference type="EMBL" id="BRYB01003678">
    <property type="protein sequence ID" value="GMI19065.1"/>
    <property type="molecule type" value="Genomic_DNA"/>
</dbReference>
<feature type="non-terminal residue" evidence="7">
    <location>
        <position position="1"/>
    </location>
</feature>
<evidence type="ECO:0008006" key="9">
    <source>
        <dbReference type="Google" id="ProtNLM"/>
    </source>
</evidence>
<sequence>KGKGKGGRGGKSVSSSAKAGLQFPVARFTRYLRRDGGTKRVSPGAGVYAAAVAEYGPFSSELLKCMLDVLEDDSHFSESAMTSRSSSQSDEMGSHWMQSSMPEPSGTVFVFPLCARKMPPLLPYFEDLAVVIDAGKEALFYYSPQARTCLGRVLFSSIKLVHVGDAVHVQGVDDATATTPPGQRAMKSIARLASMKSFRNPTPLGDVPEGQPSPVAAGGVTFLDSAKDLKDPGLSPSSVHSQPTPRRSSLARSVSVKFGSAVASGDIVVIAMLSGPSVYVKLYPENHGEQGGFGGRGDDEEEGGRWDGKTGEEQAGLFASQLATAAKVPIERKGERMASAATRSTYASSLAKSFAIREDAEEDTGGHTHGPMHGRHRSMMF</sequence>
<comment type="similarity">
    <text evidence="3">Belongs to the histone H2A family.</text>
</comment>
<dbReference type="SUPFAM" id="SSF47113">
    <property type="entry name" value="Histone-fold"/>
    <property type="match status" value="1"/>
</dbReference>
<proteinExistence type="inferred from homology"/>
<dbReference type="Gene3D" id="1.10.20.10">
    <property type="entry name" value="Histone, subunit A"/>
    <property type="match status" value="1"/>
</dbReference>
<feature type="compositionally biased region" description="Polar residues" evidence="6">
    <location>
        <begin position="235"/>
        <end position="252"/>
    </location>
</feature>
<feature type="region of interest" description="Disordered" evidence="6">
    <location>
        <begin position="78"/>
        <end position="100"/>
    </location>
</feature>
<evidence type="ECO:0000313" key="7">
    <source>
        <dbReference type="EMBL" id="GMI19065.1"/>
    </source>
</evidence>
<reference evidence="7 8" key="1">
    <citation type="journal article" date="2023" name="Commun. Biol.">
        <title>Genome analysis of Parmales, the sister group of diatoms, reveals the evolutionary specialization of diatoms from phago-mixotrophs to photoautotrophs.</title>
        <authorList>
            <person name="Ban H."/>
            <person name="Sato S."/>
            <person name="Yoshikawa S."/>
            <person name="Yamada K."/>
            <person name="Nakamura Y."/>
            <person name="Ichinomiya M."/>
            <person name="Sato N."/>
            <person name="Blanc-Mathieu R."/>
            <person name="Endo H."/>
            <person name="Kuwata A."/>
            <person name="Ogata H."/>
        </authorList>
    </citation>
    <scope>NUCLEOTIDE SEQUENCE [LARGE SCALE GENOMIC DNA]</scope>
</reference>
<keyword evidence="4" id="KW-0158">Chromosome</keyword>
<dbReference type="InterPro" id="IPR032458">
    <property type="entry name" value="Histone_H2A_CS"/>
</dbReference>
<feature type="compositionally biased region" description="Basic residues" evidence="6">
    <location>
        <begin position="370"/>
        <end position="381"/>
    </location>
</feature>
<evidence type="ECO:0000256" key="1">
    <source>
        <dbReference type="ARBA" id="ARBA00004123"/>
    </source>
</evidence>
<evidence type="ECO:0000256" key="5">
    <source>
        <dbReference type="ARBA" id="ARBA00023242"/>
    </source>
</evidence>
<feature type="region of interest" description="Disordered" evidence="6">
    <location>
        <begin position="359"/>
        <end position="381"/>
    </location>
</feature>
<evidence type="ECO:0000256" key="2">
    <source>
        <dbReference type="ARBA" id="ARBA00004286"/>
    </source>
</evidence>
<accession>A0ABQ6M3Z2</accession>
<comment type="caution">
    <text evidence="7">The sequence shown here is derived from an EMBL/GenBank/DDBJ whole genome shotgun (WGS) entry which is preliminary data.</text>
</comment>
<dbReference type="Proteomes" id="UP001165060">
    <property type="component" value="Unassembled WGS sequence"/>
</dbReference>
<gene>
    <name evidence="7" type="ORF">TeGR_g2814</name>
</gene>
<dbReference type="PRINTS" id="PR00620">
    <property type="entry name" value="HISTONEH2A"/>
</dbReference>
<protein>
    <recommendedName>
        <fullName evidence="9">Selenocysteine-specific elongation factor</fullName>
    </recommendedName>
</protein>
<keyword evidence="8" id="KW-1185">Reference proteome</keyword>
<feature type="region of interest" description="Disordered" evidence="6">
    <location>
        <begin position="230"/>
        <end position="253"/>
    </location>
</feature>
<dbReference type="InterPro" id="IPR009072">
    <property type="entry name" value="Histone-fold"/>
</dbReference>
<dbReference type="PROSITE" id="PS00046">
    <property type="entry name" value="HISTONE_H2A"/>
    <property type="match status" value="1"/>
</dbReference>
<dbReference type="InterPro" id="IPR002119">
    <property type="entry name" value="Histone_H2A"/>
</dbReference>
<evidence type="ECO:0000256" key="3">
    <source>
        <dbReference type="ARBA" id="ARBA00010691"/>
    </source>
</evidence>
<keyword evidence="5" id="KW-0539">Nucleus</keyword>
<evidence type="ECO:0000256" key="6">
    <source>
        <dbReference type="SAM" id="MobiDB-lite"/>
    </source>
</evidence>
<evidence type="ECO:0000256" key="4">
    <source>
        <dbReference type="ARBA" id="ARBA00022454"/>
    </source>
</evidence>
<comment type="subcellular location">
    <subcellularLocation>
        <location evidence="2">Chromosome</location>
    </subcellularLocation>
    <subcellularLocation>
        <location evidence="1">Nucleus</location>
    </subcellularLocation>
</comment>
<organism evidence="7 8">
    <name type="scientific">Tetraparma gracilis</name>
    <dbReference type="NCBI Taxonomy" id="2962635"/>
    <lineage>
        <taxon>Eukaryota</taxon>
        <taxon>Sar</taxon>
        <taxon>Stramenopiles</taxon>
        <taxon>Ochrophyta</taxon>
        <taxon>Bolidophyceae</taxon>
        <taxon>Parmales</taxon>
        <taxon>Triparmaceae</taxon>
        <taxon>Tetraparma</taxon>
    </lineage>
</organism>
<evidence type="ECO:0000313" key="8">
    <source>
        <dbReference type="Proteomes" id="UP001165060"/>
    </source>
</evidence>